<dbReference type="EC" id="4.1.1.20" evidence="5 6"/>
<dbReference type="PROSITE" id="PS00878">
    <property type="entry name" value="ODR_DC_2_1"/>
    <property type="match status" value="1"/>
</dbReference>
<evidence type="ECO:0000256" key="6">
    <source>
        <dbReference type="NCBIfam" id="TIGR01048"/>
    </source>
</evidence>
<dbReference type="PANTHER" id="PTHR43727:SF2">
    <property type="entry name" value="GROUP IV DECARBOXYLASE"/>
    <property type="match status" value="1"/>
</dbReference>
<dbReference type="FunFam" id="3.20.20.10:FF:000003">
    <property type="entry name" value="Diaminopimelate decarboxylase"/>
    <property type="match status" value="1"/>
</dbReference>
<evidence type="ECO:0000256" key="3">
    <source>
        <dbReference type="ARBA" id="ARBA00022898"/>
    </source>
</evidence>
<dbReference type="GO" id="GO:0008836">
    <property type="term" value="F:diaminopimelate decarboxylase activity"/>
    <property type="evidence" value="ECO:0007669"/>
    <property type="project" value="UniProtKB-UniRule"/>
</dbReference>
<dbReference type="UniPathway" id="UPA00034">
    <property type="reaction ID" value="UER00027"/>
</dbReference>
<dbReference type="Pfam" id="PF00278">
    <property type="entry name" value="Orn_DAP_Arg_deC"/>
    <property type="match status" value="1"/>
</dbReference>
<keyword evidence="12" id="KW-1185">Reference proteome</keyword>
<evidence type="ECO:0000256" key="2">
    <source>
        <dbReference type="ARBA" id="ARBA00022793"/>
    </source>
</evidence>
<feature type="active site" description="Proton donor" evidence="7">
    <location>
        <position position="346"/>
    </location>
</feature>
<evidence type="ECO:0000313" key="12">
    <source>
        <dbReference type="Proteomes" id="UP000246077"/>
    </source>
</evidence>
<dbReference type="InterPro" id="IPR022653">
    <property type="entry name" value="De-COase2_pyr-phos_BS"/>
</dbReference>
<comment type="subunit">
    <text evidence="5">Homodimer.</text>
</comment>
<comment type="pathway">
    <text evidence="5 8">Amino-acid biosynthesis; L-lysine biosynthesis via DAP pathway; L-lysine from DL-2,6-diaminopimelate: step 1/1.</text>
</comment>
<dbReference type="InterPro" id="IPR002986">
    <property type="entry name" value="DAP_deCOOHase_LysA"/>
</dbReference>
<dbReference type="SUPFAM" id="SSF50621">
    <property type="entry name" value="Alanine racemase C-terminal domain-like"/>
    <property type="match status" value="1"/>
</dbReference>
<dbReference type="SUPFAM" id="SSF51419">
    <property type="entry name" value="PLP-binding barrel"/>
    <property type="match status" value="1"/>
</dbReference>
<keyword evidence="2 5" id="KW-0210">Decarboxylase</keyword>
<evidence type="ECO:0000256" key="4">
    <source>
        <dbReference type="ARBA" id="ARBA00023239"/>
    </source>
</evidence>
<evidence type="ECO:0000259" key="10">
    <source>
        <dbReference type="Pfam" id="PF02784"/>
    </source>
</evidence>
<dbReference type="PRINTS" id="PR01181">
    <property type="entry name" value="DAPDCRBXLASE"/>
</dbReference>
<feature type="binding site" evidence="5">
    <location>
        <begin position="275"/>
        <end position="278"/>
    </location>
    <ligand>
        <name>pyridoxal 5'-phosphate</name>
        <dbReference type="ChEBI" id="CHEBI:597326"/>
    </ligand>
</feature>
<reference evidence="12" key="1">
    <citation type="submission" date="2018-05" db="EMBL/GenBank/DDBJ databases">
        <title>Zavarzinia sp. HR-AS.</title>
        <authorList>
            <person name="Lee Y."/>
            <person name="Jeon C.O."/>
        </authorList>
    </citation>
    <scope>NUCLEOTIDE SEQUENCE [LARGE SCALE GENOMIC DNA]</scope>
    <source>
        <strain evidence="12">DSM 1231</strain>
    </source>
</reference>
<organism evidence="11 12">
    <name type="scientific">Zavarzinia compransoris</name>
    <dbReference type="NCBI Taxonomy" id="1264899"/>
    <lineage>
        <taxon>Bacteria</taxon>
        <taxon>Pseudomonadati</taxon>
        <taxon>Pseudomonadota</taxon>
        <taxon>Alphaproteobacteria</taxon>
        <taxon>Rhodospirillales</taxon>
        <taxon>Zavarziniaceae</taxon>
        <taxon>Zavarzinia</taxon>
    </lineage>
</organism>
<gene>
    <name evidence="5 11" type="primary">lysA</name>
    <name evidence="11" type="ORF">DKG75_07110</name>
</gene>
<dbReference type="NCBIfam" id="TIGR01048">
    <property type="entry name" value="lysA"/>
    <property type="match status" value="1"/>
</dbReference>
<dbReference type="RefSeq" id="WP_109920400.1">
    <property type="nucleotide sequence ID" value="NZ_QGLF01000002.1"/>
</dbReference>
<evidence type="ECO:0000256" key="7">
    <source>
        <dbReference type="PIRSR" id="PIRSR600183-50"/>
    </source>
</evidence>
<dbReference type="InterPro" id="IPR009006">
    <property type="entry name" value="Ala_racemase/Decarboxylase_C"/>
</dbReference>
<comment type="cofactor">
    <cofactor evidence="1 5 7 8">
        <name>pyridoxal 5'-phosphate</name>
        <dbReference type="ChEBI" id="CHEBI:597326"/>
    </cofactor>
</comment>
<comment type="caution">
    <text evidence="11">The sequence shown here is derived from an EMBL/GenBank/DDBJ whole genome shotgun (WGS) entry which is preliminary data.</text>
</comment>
<dbReference type="EMBL" id="QGLF01000002">
    <property type="protein sequence ID" value="PWR21755.1"/>
    <property type="molecule type" value="Genomic_DNA"/>
</dbReference>
<evidence type="ECO:0000256" key="1">
    <source>
        <dbReference type="ARBA" id="ARBA00001933"/>
    </source>
</evidence>
<feature type="domain" description="Orn/DAP/Arg decarboxylase 2 N-terminal" evidence="10">
    <location>
        <begin position="35"/>
        <end position="281"/>
    </location>
</feature>
<dbReference type="GO" id="GO:0030170">
    <property type="term" value="F:pyridoxal phosphate binding"/>
    <property type="evidence" value="ECO:0007669"/>
    <property type="project" value="UniProtKB-UniRule"/>
</dbReference>
<comment type="catalytic activity">
    <reaction evidence="5 8">
        <text>meso-2,6-diaminopimelate + H(+) = L-lysine + CO2</text>
        <dbReference type="Rhea" id="RHEA:15101"/>
        <dbReference type="ChEBI" id="CHEBI:15378"/>
        <dbReference type="ChEBI" id="CHEBI:16526"/>
        <dbReference type="ChEBI" id="CHEBI:32551"/>
        <dbReference type="ChEBI" id="CHEBI:57791"/>
        <dbReference type="EC" id="4.1.1.20"/>
    </reaction>
</comment>
<dbReference type="Pfam" id="PF02784">
    <property type="entry name" value="Orn_Arg_deC_N"/>
    <property type="match status" value="1"/>
</dbReference>
<keyword evidence="5" id="KW-0028">Amino-acid biosynthesis</keyword>
<dbReference type="AlphaFoldDB" id="A0A317E9F1"/>
<evidence type="ECO:0000256" key="5">
    <source>
        <dbReference type="HAMAP-Rule" id="MF_02120"/>
    </source>
</evidence>
<comment type="similarity">
    <text evidence="5">Belongs to the Orn/Lys/Arg decarboxylase class-II family. LysA subfamily.</text>
</comment>
<dbReference type="Gene3D" id="3.20.20.10">
    <property type="entry name" value="Alanine racemase"/>
    <property type="match status" value="1"/>
</dbReference>
<feature type="binding site" evidence="5">
    <location>
        <position position="314"/>
    </location>
    <ligand>
        <name>substrate</name>
    </ligand>
</feature>
<comment type="function">
    <text evidence="5">Specifically catalyzes the decarboxylation of meso-diaminopimelate (meso-DAP) to L-lysine.</text>
</comment>
<name>A0A317E9F1_9PROT</name>
<dbReference type="Proteomes" id="UP000246077">
    <property type="component" value="Unassembled WGS sequence"/>
</dbReference>
<dbReference type="CDD" id="cd06828">
    <property type="entry name" value="PLPDE_III_DapDC"/>
    <property type="match status" value="1"/>
</dbReference>
<feature type="binding site" evidence="5">
    <location>
        <position position="375"/>
    </location>
    <ligand>
        <name>pyridoxal 5'-phosphate</name>
        <dbReference type="ChEBI" id="CHEBI:597326"/>
    </ligand>
</feature>
<protein>
    <recommendedName>
        <fullName evidence="5 6">Diaminopimelate decarboxylase</fullName>
        <shortName evidence="5">DAP decarboxylase</shortName>
        <shortName evidence="5">DAPDC</shortName>
        <ecNumber evidence="5 6">4.1.1.20</ecNumber>
    </recommendedName>
</protein>
<dbReference type="PANTHER" id="PTHR43727">
    <property type="entry name" value="DIAMINOPIMELATE DECARBOXYLASE"/>
    <property type="match status" value="1"/>
</dbReference>
<evidence type="ECO:0000256" key="8">
    <source>
        <dbReference type="RuleBase" id="RU003738"/>
    </source>
</evidence>
<dbReference type="InterPro" id="IPR029066">
    <property type="entry name" value="PLP-binding_barrel"/>
</dbReference>
<feature type="domain" description="Orn/DAP/Arg decarboxylase 2 C-terminal" evidence="9">
    <location>
        <begin position="29"/>
        <end position="373"/>
    </location>
</feature>
<dbReference type="InterPro" id="IPR022644">
    <property type="entry name" value="De-COase2_N"/>
</dbReference>
<evidence type="ECO:0000259" key="9">
    <source>
        <dbReference type="Pfam" id="PF00278"/>
    </source>
</evidence>
<evidence type="ECO:0000313" key="11">
    <source>
        <dbReference type="EMBL" id="PWR21755.1"/>
    </source>
</evidence>
<dbReference type="InterPro" id="IPR022643">
    <property type="entry name" value="De-COase2_C"/>
</dbReference>
<accession>A0A317E9F1</accession>
<feature type="binding site" evidence="5">
    <location>
        <position position="347"/>
    </location>
    <ligand>
        <name>substrate</name>
    </ligand>
</feature>
<feature type="modified residue" description="N6-(pyridoxal phosphate)lysine" evidence="5 7">
    <location>
        <position position="60"/>
    </location>
</feature>
<dbReference type="InterPro" id="IPR000183">
    <property type="entry name" value="Orn/DAP/Arg_de-COase"/>
</dbReference>
<feature type="binding site" evidence="5">
    <location>
        <position position="375"/>
    </location>
    <ligand>
        <name>substrate</name>
    </ligand>
</feature>
<dbReference type="HAMAP" id="MF_02120">
    <property type="entry name" value="LysA"/>
    <property type="match status" value="1"/>
</dbReference>
<sequence>MNHFEYRDGRLCAEGVSIEAIAAAVGTPFYCYSTATLERHYRVFADAFADQKALVCYALKANANQAVIATLARLGAGADVVSGGELQRALAAGIPAARIVFSGVGKTPAEMALALEAGIHQFNVESEPELEQLSAVAVAKGAVAPVTIRVNPDVDAKTHAKISTGKAENKFGIAWEKVRSVYARAAALPGVKVVGVDVHIGSQLTALEPFEAAFRKVAELVLALRADGHKIDRLDLGGGLGIPYEENRLVPPAPEHYADIVKRTTGHLGCGIILEPGRLIVGNAGVLVTRVLYVKKATAKTFVIVDAAMNDLLRPTLYEAYHGILPVAAPAPDAPVAPVDLVGPVCETGDFIAQDRPLTPLAQGDLVAVLSAGAYGAVMASTYNTRALIPEVLVNGEHFAVVRERVPAERIIGLDRLPPWLDGGTA</sequence>
<dbReference type="Gene3D" id="2.40.37.10">
    <property type="entry name" value="Lyase, Ornithine Decarboxylase, Chain A, domain 1"/>
    <property type="match status" value="1"/>
</dbReference>
<keyword evidence="3 5" id="KW-0663">Pyridoxal phosphate</keyword>
<feature type="binding site" evidence="5">
    <location>
        <position position="239"/>
    </location>
    <ligand>
        <name>pyridoxal 5'-phosphate</name>
        <dbReference type="ChEBI" id="CHEBI:597326"/>
    </ligand>
</feature>
<feature type="binding site" evidence="5">
    <location>
        <position position="278"/>
    </location>
    <ligand>
        <name>substrate</name>
    </ligand>
</feature>
<keyword evidence="5 8" id="KW-0457">Lysine biosynthesis</keyword>
<dbReference type="PRINTS" id="PR01179">
    <property type="entry name" value="ODADCRBXLASE"/>
</dbReference>
<dbReference type="GO" id="GO:0009089">
    <property type="term" value="P:lysine biosynthetic process via diaminopimelate"/>
    <property type="evidence" value="ECO:0007669"/>
    <property type="project" value="UniProtKB-UniRule"/>
</dbReference>
<keyword evidence="4 5" id="KW-0456">Lyase</keyword>
<proteinExistence type="inferred from homology"/>
<feature type="binding site" evidence="5">
    <location>
        <position position="318"/>
    </location>
    <ligand>
        <name>substrate</name>
    </ligand>
</feature>
<dbReference type="OrthoDB" id="9802241at2"/>